<proteinExistence type="predicted"/>
<accession>A0A383U2R0</accession>
<dbReference type="InterPro" id="IPR011630">
    <property type="entry name" value="DUF1599"/>
</dbReference>
<protein>
    <submittedName>
        <fullName evidence="2">Domain of Uncharacterized Function (DUF1599)</fullName>
    </submittedName>
</protein>
<evidence type="ECO:0000259" key="1">
    <source>
        <dbReference type="Pfam" id="PF07659"/>
    </source>
</evidence>
<feature type="domain" description="Nucleotide modification associated" evidence="1">
    <location>
        <begin position="115"/>
        <end position="175"/>
    </location>
</feature>
<evidence type="ECO:0000313" key="2">
    <source>
        <dbReference type="EMBL" id="SZD74125.1"/>
    </source>
</evidence>
<dbReference type="Pfam" id="PF07659">
    <property type="entry name" value="DUF1599"/>
    <property type="match status" value="2"/>
</dbReference>
<keyword evidence="3" id="KW-1185">Reference proteome</keyword>
<dbReference type="EMBL" id="UNSC01000007">
    <property type="protein sequence ID" value="SZD74125.1"/>
    <property type="molecule type" value="Genomic_DNA"/>
</dbReference>
<dbReference type="AlphaFoldDB" id="A0A383U2R0"/>
<evidence type="ECO:0000313" key="3">
    <source>
        <dbReference type="Proteomes" id="UP000262142"/>
    </source>
</evidence>
<feature type="domain" description="Nucleotide modification associated" evidence="1">
    <location>
        <begin position="22"/>
        <end position="82"/>
    </location>
</feature>
<name>A0A383U2R0_9FLAO</name>
<dbReference type="OrthoDB" id="659365at2"/>
<dbReference type="Proteomes" id="UP000262142">
    <property type="component" value="Unassembled WGS sequence"/>
</dbReference>
<dbReference type="RefSeq" id="WP_119059751.1">
    <property type="nucleotide sequence ID" value="NZ_UNSC01000007.1"/>
</dbReference>
<sequence length="182" mass="21359">MEKTINEYKNVVKECRSLFEDKLKDYGASWRILRASSVTDQIYIKINRLRTLQETNERRVDEDDKSEFIAIFNYSMIALIQLNQGFANQIDINHQEAMDLYDEFTKEAFELMQAKNHDYGEVWRDMRISSITDLIMQKLYRIKKIEDNAGQTIISEGLSANFIDMANYAVFSLILLEENSNS</sequence>
<organism evidence="2 3">
    <name type="scientific">Candidatus Ornithobacterium hominis</name>
    <dbReference type="NCBI Taxonomy" id="2497989"/>
    <lineage>
        <taxon>Bacteria</taxon>
        <taxon>Pseudomonadati</taxon>
        <taxon>Bacteroidota</taxon>
        <taxon>Flavobacteriia</taxon>
        <taxon>Flavobacteriales</taxon>
        <taxon>Weeksellaceae</taxon>
        <taxon>Ornithobacterium</taxon>
    </lineage>
</organism>
<reference evidence="2 3" key="1">
    <citation type="submission" date="2018-09" db="EMBL/GenBank/DDBJ databases">
        <authorList>
            <consortium name="Pathogen Informatics"/>
        </authorList>
    </citation>
    <scope>NUCLEOTIDE SEQUENCE [LARGE SCALE GENOMIC DNA]</scope>
    <source>
        <strain evidence="2 3">OH-22767</strain>
    </source>
</reference>
<gene>
    <name evidence="2" type="ORF">SAMEA104719789_01583</name>
</gene>